<dbReference type="SUPFAM" id="SSF53590">
    <property type="entry name" value="Nucleoside hydrolase"/>
    <property type="match status" value="1"/>
</dbReference>
<feature type="domain" description="Inosine/uridine-preferring nucleoside hydrolase" evidence="2">
    <location>
        <begin position="37"/>
        <end position="324"/>
    </location>
</feature>
<dbReference type="InterPro" id="IPR036452">
    <property type="entry name" value="Ribo_hydro-like"/>
</dbReference>
<comment type="similarity">
    <text evidence="1">Belongs to the IUNH family.</text>
</comment>
<evidence type="ECO:0000256" key="1">
    <source>
        <dbReference type="ARBA" id="ARBA00009176"/>
    </source>
</evidence>
<dbReference type="InterPro" id="IPR052775">
    <property type="entry name" value="IUN_hydrolase"/>
</dbReference>
<dbReference type="EMBL" id="BLLK01000013">
    <property type="protein sequence ID" value="GFH43637.1"/>
    <property type="molecule type" value="Genomic_DNA"/>
</dbReference>
<dbReference type="Proteomes" id="UP001054902">
    <property type="component" value="Unassembled WGS sequence"/>
</dbReference>
<dbReference type="AlphaFoldDB" id="A0AAD3GY37"/>
<dbReference type="PANTHER" id="PTHR46190:SF1">
    <property type="entry name" value="SI:CH211-201H21.5"/>
    <property type="match status" value="1"/>
</dbReference>
<evidence type="ECO:0000313" key="4">
    <source>
        <dbReference type="Proteomes" id="UP001054902"/>
    </source>
</evidence>
<accession>A0AAD3GY37</accession>
<dbReference type="Pfam" id="PF01156">
    <property type="entry name" value="IU_nuc_hydro"/>
    <property type="match status" value="1"/>
</dbReference>
<organism evidence="3 4">
    <name type="scientific">Chaetoceros tenuissimus</name>
    <dbReference type="NCBI Taxonomy" id="426638"/>
    <lineage>
        <taxon>Eukaryota</taxon>
        <taxon>Sar</taxon>
        <taxon>Stramenopiles</taxon>
        <taxon>Ochrophyta</taxon>
        <taxon>Bacillariophyta</taxon>
        <taxon>Coscinodiscophyceae</taxon>
        <taxon>Chaetocerotophycidae</taxon>
        <taxon>Chaetocerotales</taxon>
        <taxon>Chaetocerotaceae</taxon>
        <taxon>Chaetoceros</taxon>
    </lineage>
</organism>
<reference evidence="3 4" key="1">
    <citation type="journal article" date="2021" name="Sci. Rep.">
        <title>The genome of the diatom Chaetoceros tenuissimus carries an ancient integrated fragment of an extant virus.</title>
        <authorList>
            <person name="Hongo Y."/>
            <person name="Kimura K."/>
            <person name="Takaki Y."/>
            <person name="Yoshida Y."/>
            <person name="Baba S."/>
            <person name="Kobayashi G."/>
            <person name="Nagasaki K."/>
            <person name="Hano T."/>
            <person name="Tomaru Y."/>
        </authorList>
    </citation>
    <scope>NUCLEOTIDE SEQUENCE [LARGE SCALE GENOMIC DNA]</scope>
    <source>
        <strain evidence="3 4">NIES-3715</strain>
    </source>
</reference>
<dbReference type="Gene3D" id="3.90.245.10">
    <property type="entry name" value="Ribonucleoside hydrolase-like"/>
    <property type="match status" value="1"/>
</dbReference>
<evidence type="ECO:0000259" key="2">
    <source>
        <dbReference type="Pfam" id="PF01156"/>
    </source>
</evidence>
<keyword evidence="4" id="KW-1185">Reference proteome</keyword>
<protein>
    <recommendedName>
        <fullName evidence="2">Inosine/uridine-preferring nucleoside hydrolase domain-containing protein</fullName>
    </recommendedName>
</protein>
<dbReference type="GO" id="GO:0016799">
    <property type="term" value="F:hydrolase activity, hydrolyzing N-glycosyl compounds"/>
    <property type="evidence" value="ECO:0007669"/>
    <property type="project" value="InterPro"/>
</dbReference>
<gene>
    <name evidence="3" type="ORF">CTEN210_00110</name>
</gene>
<proteinExistence type="inferred from homology"/>
<name>A0AAD3GY37_9STRA</name>
<dbReference type="PANTHER" id="PTHR46190">
    <property type="entry name" value="SI:CH211-201H21.5-RELATED"/>
    <property type="match status" value="1"/>
</dbReference>
<sequence length="347" mass="38538">MNQPLSLFQSCMPQLKSTRSQIFQSFSTFLRPQQSIVFVDTDAGFDDVLAISSIINTKSANVPFISTVGGIQDNPERASQFLSKVYPSTNVVVAGFPQKPVDKVPSWLLEFRRKLDEIMNSMNVMAKDDVRASHEIQSKMQSDMQNSLQKYPDQSIDLFCLGPLTNVASWINDENTLSLLDCKLQSVWIMGGNTPGMDGNKEAEFNFAQDPKAVKAVLTSPILKERINLVTAQACSKNVIDVDEWNEIVERGKKSQGILSKVFEVESSWDNLKYDPVSAFVLAHSTSSDIVTMKTMEVKVDEQTGLLVSSESNHAENALINFVDEVKIGSEFLSFMTSTIANDPELV</sequence>
<evidence type="ECO:0000313" key="3">
    <source>
        <dbReference type="EMBL" id="GFH43637.1"/>
    </source>
</evidence>
<comment type="caution">
    <text evidence="3">The sequence shown here is derived from an EMBL/GenBank/DDBJ whole genome shotgun (WGS) entry which is preliminary data.</text>
</comment>
<dbReference type="InterPro" id="IPR001910">
    <property type="entry name" value="Inosine/uridine_hydrolase_dom"/>
</dbReference>